<keyword evidence="1" id="KW-1133">Transmembrane helix</keyword>
<sequence length="71" mass="7763">MAGWDREVLRAYGPAAAAWMAAVLGWLLLEQVQGAALHVELASVLRWAVVALLGATLGHGGWVSWRLWRRA</sequence>
<keyword evidence="1" id="KW-0812">Transmembrane</keyword>
<dbReference type="RefSeq" id="WP_191768343.1">
    <property type="nucleotide sequence ID" value="NZ_JACSQS010000001.1"/>
</dbReference>
<protein>
    <submittedName>
        <fullName evidence="2">Uncharacterized protein</fullName>
    </submittedName>
</protein>
<keyword evidence="3" id="KW-1185">Reference proteome</keyword>
<dbReference type="EMBL" id="JACSQS010000001">
    <property type="protein sequence ID" value="MBD7952806.1"/>
    <property type="molecule type" value="Genomic_DNA"/>
</dbReference>
<feature type="transmembrane region" description="Helical" evidence="1">
    <location>
        <begin position="44"/>
        <end position="65"/>
    </location>
</feature>
<evidence type="ECO:0000313" key="3">
    <source>
        <dbReference type="Proteomes" id="UP000636938"/>
    </source>
</evidence>
<evidence type="ECO:0000256" key="1">
    <source>
        <dbReference type="SAM" id="Phobius"/>
    </source>
</evidence>
<reference evidence="2 3" key="1">
    <citation type="submission" date="2020-08" db="EMBL/GenBank/DDBJ databases">
        <title>A Genomic Blueprint of the Chicken Gut Microbiome.</title>
        <authorList>
            <person name="Gilroy R."/>
            <person name="Ravi A."/>
            <person name="Getino M."/>
            <person name="Pursley I."/>
            <person name="Horton D.L."/>
            <person name="Alikhan N.-F."/>
            <person name="Baker D."/>
            <person name="Gharbi K."/>
            <person name="Hall N."/>
            <person name="Watson M."/>
            <person name="Adriaenssens E.M."/>
            <person name="Foster-Nyarko E."/>
            <person name="Jarju S."/>
            <person name="Secka A."/>
            <person name="Antonio M."/>
            <person name="Oren A."/>
            <person name="Chaudhuri R."/>
            <person name="La Ragione R.M."/>
            <person name="Hildebrand F."/>
            <person name="Pallen M.J."/>
        </authorList>
    </citation>
    <scope>NUCLEOTIDE SEQUENCE [LARGE SCALE GENOMIC DNA]</scope>
    <source>
        <strain evidence="2 3">Sa5BUN4</strain>
    </source>
</reference>
<proteinExistence type="predicted"/>
<comment type="caution">
    <text evidence="2">The sequence shown here is derived from an EMBL/GenBank/DDBJ whole genome shotgun (WGS) entry which is preliminary data.</text>
</comment>
<keyword evidence="1" id="KW-0472">Membrane</keyword>
<name>A0A8X8FS80_9GAMM</name>
<accession>A0A8X8FS80</accession>
<feature type="transmembrane region" description="Helical" evidence="1">
    <location>
        <begin position="12"/>
        <end position="29"/>
    </location>
</feature>
<evidence type="ECO:0000313" key="2">
    <source>
        <dbReference type="EMBL" id="MBD7952806.1"/>
    </source>
</evidence>
<gene>
    <name evidence="2" type="ORF">H9654_01185</name>
</gene>
<dbReference type="Proteomes" id="UP000636938">
    <property type="component" value="Unassembled WGS sequence"/>
</dbReference>
<organism evidence="2 3">
    <name type="scientific">Stenotrophomonas lacuserhaii</name>
    <dbReference type="NCBI Taxonomy" id="2760084"/>
    <lineage>
        <taxon>Bacteria</taxon>
        <taxon>Pseudomonadati</taxon>
        <taxon>Pseudomonadota</taxon>
        <taxon>Gammaproteobacteria</taxon>
        <taxon>Lysobacterales</taxon>
        <taxon>Lysobacteraceae</taxon>
        <taxon>Stenotrophomonas</taxon>
    </lineage>
</organism>
<dbReference type="AlphaFoldDB" id="A0A8X8FS80"/>